<proteinExistence type="predicted"/>
<evidence type="ECO:0000313" key="1">
    <source>
        <dbReference type="EMBL" id="JAH72000.1"/>
    </source>
</evidence>
<protein>
    <submittedName>
        <fullName evidence="1">Uncharacterized protein</fullName>
    </submittedName>
</protein>
<reference evidence="1" key="1">
    <citation type="submission" date="2014-11" db="EMBL/GenBank/DDBJ databases">
        <authorList>
            <person name="Amaro Gonzalez C."/>
        </authorList>
    </citation>
    <scope>NUCLEOTIDE SEQUENCE</scope>
</reference>
<sequence length="31" mass="3641">MEYSYLKLTYKSISNAGNANIRHDFISDLYI</sequence>
<dbReference type="AlphaFoldDB" id="A0A0E9V3I9"/>
<accession>A0A0E9V3I9</accession>
<name>A0A0E9V3I9_ANGAN</name>
<dbReference type="EMBL" id="GBXM01036577">
    <property type="protein sequence ID" value="JAH72000.1"/>
    <property type="molecule type" value="Transcribed_RNA"/>
</dbReference>
<organism evidence="1">
    <name type="scientific">Anguilla anguilla</name>
    <name type="common">European freshwater eel</name>
    <name type="synonym">Muraena anguilla</name>
    <dbReference type="NCBI Taxonomy" id="7936"/>
    <lineage>
        <taxon>Eukaryota</taxon>
        <taxon>Metazoa</taxon>
        <taxon>Chordata</taxon>
        <taxon>Craniata</taxon>
        <taxon>Vertebrata</taxon>
        <taxon>Euteleostomi</taxon>
        <taxon>Actinopterygii</taxon>
        <taxon>Neopterygii</taxon>
        <taxon>Teleostei</taxon>
        <taxon>Anguilliformes</taxon>
        <taxon>Anguillidae</taxon>
        <taxon>Anguilla</taxon>
    </lineage>
</organism>
<reference evidence="1" key="2">
    <citation type="journal article" date="2015" name="Fish Shellfish Immunol.">
        <title>Early steps in the European eel (Anguilla anguilla)-Vibrio vulnificus interaction in the gills: Role of the RtxA13 toxin.</title>
        <authorList>
            <person name="Callol A."/>
            <person name="Pajuelo D."/>
            <person name="Ebbesson L."/>
            <person name="Teles M."/>
            <person name="MacKenzie S."/>
            <person name="Amaro C."/>
        </authorList>
    </citation>
    <scope>NUCLEOTIDE SEQUENCE</scope>
</reference>